<dbReference type="EMBL" id="JACHIN010000001">
    <property type="protein sequence ID" value="MBB5075605.1"/>
    <property type="molecule type" value="Genomic_DNA"/>
</dbReference>
<comment type="caution">
    <text evidence="2">The sequence shown here is derived from an EMBL/GenBank/DDBJ whole genome shotgun (WGS) entry which is preliminary data.</text>
</comment>
<evidence type="ECO:0000313" key="2">
    <source>
        <dbReference type="EMBL" id="MBB5075605.1"/>
    </source>
</evidence>
<keyword evidence="1" id="KW-0812">Transmembrane</keyword>
<dbReference type="AlphaFoldDB" id="A0A7W7ZYG5"/>
<protein>
    <submittedName>
        <fullName evidence="2">Uncharacterized protein</fullName>
    </submittedName>
</protein>
<keyword evidence="1" id="KW-1133">Transmembrane helix</keyword>
<dbReference type="Proteomes" id="UP000568380">
    <property type="component" value="Unassembled WGS sequence"/>
</dbReference>
<name>A0A7W7ZYG5_9ACTN</name>
<accession>A0A7W7ZYG5</accession>
<proteinExistence type="predicted"/>
<reference evidence="2 3" key="1">
    <citation type="submission" date="2020-08" db="EMBL/GenBank/DDBJ databases">
        <title>Genomic Encyclopedia of Type Strains, Phase IV (KMG-IV): sequencing the most valuable type-strain genomes for metagenomic binning, comparative biology and taxonomic classification.</title>
        <authorList>
            <person name="Goeker M."/>
        </authorList>
    </citation>
    <scope>NUCLEOTIDE SEQUENCE [LARGE SCALE GENOMIC DNA]</scope>
    <source>
        <strain evidence="2 3">DSM 45385</strain>
    </source>
</reference>
<feature type="transmembrane region" description="Helical" evidence="1">
    <location>
        <begin position="12"/>
        <end position="33"/>
    </location>
</feature>
<keyword evidence="1" id="KW-0472">Membrane</keyword>
<keyword evidence="3" id="KW-1185">Reference proteome</keyword>
<evidence type="ECO:0000313" key="3">
    <source>
        <dbReference type="Proteomes" id="UP000568380"/>
    </source>
</evidence>
<sequence length="36" mass="3805">MEEKRPNGGRTLALILLAMVVILGVLVGLAVWASRG</sequence>
<organism evidence="2 3">
    <name type="scientific">Nonomuraea endophytica</name>
    <dbReference type="NCBI Taxonomy" id="714136"/>
    <lineage>
        <taxon>Bacteria</taxon>
        <taxon>Bacillati</taxon>
        <taxon>Actinomycetota</taxon>
        <taxon>Actinomycetes</taxon>
        <taxon>Streptosporangiales</taxon>
        <taxon>Streptosporangiaceae</taxon>
        <taxon>Nonomuraea</taxon>
    </lineage>
</organism>
<evidence type="ECO:0000256" key="1">
    <source>
        <dbReference type="SAM" id="Phobius"/>
    </source>
</evidence>
<gene>
    <name evidence="2" type="ORF">HNR40_001051</name>
</gene>